<keyword evidence="1" id="KW-1133">Transmembrane helix</keyword>
<dbReference type="EMBL" id="BJUA01000005">
    <property type="protein sequence ID" value="GEK17611.1"/>
    <property type="molecule type" value="Genomic_DNA"/>
</dbReference>
<feature type="transmembrane region" description="Helical" evidence="1">
    <location>
        <begin position="82"/>
        <end position="102"/>
    </location>
</feature>
<dbReference type="InterPro" id="IPR005325">
    <property type="entry name" value="DUF308_memb"/>
</dbReference>
<feature type="transmembrane region" description="Helical" evidence="1">
    <location>
        <begin position="108"/>
        <end position="130"/>
    </location>
</feature>
<keyword evidence="3" id="KW-1185">Reference proteome</keyword>
<protein>
    <recommendedName>
        <fullName evidence="4">HdeD family acid-resistance protein</fullName>
    </recommendedName>
</protein>
<dbReference type="InterPro" id="IPR052712">
    <property type="entry name" value="Acid_resist_chaperone_HdeD"/>
</dbReference>
<feature type="transmembrane region" description="Helical" evidence="1">
    <location>
        <begin position="137"/>
        <end position="158"/>
    </location>
</feature>
<dbReference type="Pfam" id="PF03729">
    <property type="entry name" value="DUF308"/>
    <property type="match status" value="2"/>
</dbReference>
<feature type="transmembrane region" description="Helical" evidence="1">
    <location>
        <begin position="23"/>
        <end position="44"/>
    </location>
</feature>
<evidence type="ECO:0000256" key="1">
    <source>
        <dbReference type="SAM" id="Phobius"/>
    </source>
</evidence>
<evidence type="ECO:0000313" key="3">
    <source>
        <dbReference type="Proteomes" id="UP000321386"/>
    </source>
</evidence>
<dbReference type="AlphaFoldDB" id="A0A510UVU4"/>
<evidence type="ECO:0000313" key="2">
    <source>
        <dbReference type="EMBL" id="GEK17611.1"/>
    </source>
</evidence>
<keyword evidence="1" id="KW-0812">Transmembrane</keyword>
<sequence>MRRGREAIVSDTLEKQVGRELRAVWWLPVLRGLVFLGLGLLMLLHPLETLTAITWVIGIFALVDGALIVLQALIEHRKGAMWWQLLGGLVVIGLGVVVVTWPKPTVLVLFYAVTAWVLAVAVVGIVAAVLLHKRGDYSWYGALAIGLVNLVIGLLLAFNPQTSLSVVMVLFGVFALVGGVLLLISGFAARSLGRELSA</sequence>
<accession>A0A510UVU4</accession>
<dbReference type="PANTHER" id="PTHR34989">
    <property type="entry name" value="PROTEIN HDED"/>
    <property type="match status" value="1"/>
</dbReference>
<dbReference type="GO" id="GO:0005886">
    <property type="term" value="C:plasma membrane"/>
    <property type="evidence" value="ECO:0007669"/>
    <property type="project" value="TreeGrafter"/>
</dbReference>
<comment type="caution">
    <text evidence="2">The sequence shown here is derived from an EMBL/GenBank/DDBJ whole genome shotgun (WGS) entry which is preliminary data.</text>
</comment>
<keyword evidence="1" id="KW-0472">Membrane</keyword>
<feature type="transmembrane region" description="Helical" evidence="1">
    <location>
        <begin position="164"/>
        <end position="189"/>
    </location>
</feature>
<reference evidence="2 3" key="1">
    <citation type="submission" date="2019-07" db="EMBL/GenBank/DDBJ databases">
        <title>Whole genome shotgun sequence of Cellulomonas persica NBRC 101101.</title>
        <authorList>
            <person name="Hosoyama A."/>
            <person name="Uohara A."/>
            <person name="Ohji S."/>
            <person name="Ichikawa N."/>
        </authorList>
    </citation>
    <scope>NUCLEOTIDE SEQUENCE [LARGE SCALE GENOMIC DNA]</scope>
    <source>
        <strain evidence="2 3">NBRC 101101</strain>
    </source>
</reference>
<evidence type="ECO:0008006" key="4">
    <source>
        <dbReference type="Google" id="ProtNLM"/>
    </source>
</evidence>
<proteinExistence type="predicted"/>
<dbReference type="Proteomes" id="UP000321386">
    <property type="component" value="Unassembled WGS sequence"/>
</dbReference>
<name>A0A510UVU4_9CELL</name>
<dbReference type="PANTHER" id="PTHR34989:SF1">
    <property type="entry name" value="PROTEIN HDED"/>
    <property type="match status" value="1"/>
</dbReference>
<organism evidence="2 3">
    <name type="scientific">Cellulomonas persica</name>
    <dbReference type="NCBI Taxonomy" id="76861"/>
    <lineage>
        <taxon>Bacteria</taxon>
        <taxon>Bacillati</taxon>
        <taxon>Actinomycetota</taxon>
        <taxon>Actinomycetes</taxon>
        <taxon>Micrococcales</taxon>
        <taxon>Cellulomonadaceae</taxon>
        <taxon>Cellulomonas</taxon>
    </lineage>
</organism>
<gene>
    <name evidence="2" type="ORF">CPE01_13440</name>
</gene>
<feature type="transmembrane region" description="Helical" evidence="1">
    <location>
        <begin position="50"/>
        <end position="70"/>
    </location>
</feature>